<feature type="binding site" evidence="6">
    <location>
        <position position="48"/>
    </location>
    <ligand>
        <name>Zn(2+)</name>
        <dbReference type="ChEBI" id="CHEBI:29105"/>
    </ligand>
</feature>
<reference evidence="11" key="1">
    <citation type="journal article" date="2015" name="Proc. Natl. Acad. Sci. U.S.A.">
        <title>Genome sequence of the Asian Tiger mosquito, Aedes albopictus, reveals insights into its biology, genetics, and evolution.</title>
        <authorList>
            <person name="Chen X.G."/>
            <person name="Jiang X."/>
            <person name="Gu J."/>
            <person name="Xu M."/>
            <person name="Wu Y."/>
            <person name="Deng Y."/>
            <person name="Zhang C."/>
            <person name="Bonizzoni M."/>
            <person name="Dermauw W."/>
            <person name="Vontas J."/>
            <person name="Armbruster P."/>
            <person name="Huang X."/>
            <person name="Yang Y."/>
            <person name="Zhang H."/>
            <person name="He W."/>
            <person name="Peng H."/>
            <person name="Liu Y."/>
            <person name="Wu K."/>
            <person name="Chen J."/>
            <person name="Lirakis M."/>
            <person name="Topalis P."/>
            <person name="Van Leeuwen T."/>
            <person name="Hall A.B."/>
            <person name="Jiang X."/>
            <person name="Thorpe C."/>
            <person name="Mueller R.L."/>
            <person name="Sun C."/>
            <person name="Waterhouse R.M."/>
            <person name="Yan G."/>
            <person name="Tu Z.J."/>
            <person name="Fang X."/>
            <person name="James A.A."/>
        </authorList>
    </citation>
    <scope>NUCLEOTIDE SEQUENCE [LARGE SCALE GENOMIC DNA]</scope>
    <source>
        <strain evidence="11">Foshan</strain>
    </source>
</reference>
<keyword evidence="11" id="KW-1185">Reference proteome</keyword>
<dbReference type="InterPro" id="IPR012934">
    <property type="entry name" value="Znf_AD"/>
</dbReference>
<dbReference type="PANTHER" id="PTHR24409">
    <property type="entry name" value="ZINC FINGER PROTEIN 142"/>
    <property type="match status" value="1"/>
</dbReference>
<feature type="compositionally biased region" description="Basic and acidic residues" evidence="7">
    <location>
        <begin position="104"/>
        <end position="124"/>
    </location>
</feature>
<feature type="domain" description="C2H2-type" evidence="8">
    <location>
        <begin position="337"/>
        <end position="361"/>
    </location>
</feature>
<dbReference type="PROSITE" id="PS00028">
    <property type="entry name" value="ZINC_FINGER_C2H2_1"/>
    <property type="match status" value="7"/>
</dbReference>
<evidence type="ECO:0000256" key="2">
    <source>
        <dbReference type="ARBA" id="ARBA00022737"/>
    </source>
</evidence>
<feature type="domain" description="C2H2-type" evidence="8">
    <location>
        <begin position="213"/>
        <end position="240"/>
    </location>
</feature>
<reference evidence="10" key="2">
    <citation type="submission" date="2025-05" db="UniProtKB">
        <authorList>
            <consortium name="EnsemblMetazoa"/>
        </authorList>
    </citation>
    <scope>IDENTIFICATION</scope>
    <source>
        <strain evidence="10">Foshan</strain>
    </source>
</reference>
<evidence type="ECO:0000256" key="7">
    <source>
        <dbReference type="SAM" id="MobiDB-lite"/>
    </source>
</evidence>
<organism evidence="10 11">
    <name type="scientific">Aedes albopictus</name>
    <name type="common">Asian tiger mosquito</name>
    <name type="synonym">Stegomyia albopicta</name>
    <dbReference type="NCBI Taxonomy" id="7160"/>
    <lineage>
        <taxon>Eukaryota</taxon>
        <taxon>Metazoa</taxon>
        <taxon>Ecdysozoa</taxon>
        <taxon>Arthropoda</taxon>
        <taxon>Hexapoda</taxon>
        <taxon>Insecta</taxon>
        <taxon>Pterygota</taxon>
        <taxon>Neoptera</taxon>
        <taxon>Endopterygota</taxon>
        <taxon>Diptera</taxon>
        <taxon>Nematocera</taxon>
        <taxon>Culicoidea</taxon>
        <taxon>Culicidae</taxon>
        <taxon>Culicinae</taxon>
        <taxon>Aedini</taxon>
        <taxon>Aedes</taxon>
        <taxon>Stegomyia</taxon>
    </lineage>
</organism>
<evidence type="ECO:0000256" key="5">
    <source>
        <dbReference type="PROSITE-ProRule" id="PRU00042"/>
    </source>
</evidence>
<keyword evidence="1 6" id="KW-0479">Metal-binding</keyword>
<evidence type="ECO:0000313" key="10">
    <source>
        <dbReference type="EnsemblMetazoa" id="AALFPA23_014809.P21492"/>
    </source>
</evidence>
<dbReference type="SMART" id="SM00355">
    <property type="entry name" value="ZnF_C2H2"/>
    <property type="match status" value="8"/>
</dbReference>
<protein>
    <recommendedName>
        <fullName evidence="12">C2h2-type zn-finger protein</fullName>
    </recommendedName>
</protein>
<keyword evidence="2" id="KW-0677">Repeat</keyword>
<evidence type="ECO:0000256" key="4">
    <source>
        <dbReference type="ARBA" id="ARBA00022833"/>
    </source>
</evidence>
<dbReference type="EnsemblMetazoa" id="AALFPA23_014809.R21492">
    <property type="protein sequence ID" value="AALFPA23_014809.P21492"/>
    <property type="gene ID" value="AALFPA23_014809"/>
</dbReference>
<dbReference type="SUPFAM" id="SSF57667">
    <property type="entry name" value="beta-beta-alpha zinc fingers"/>
    <property type="match status" value="4"/>
</dbReference>
<dbReference type="PROSITE" id="PS50157">
    <property type="entry name" value="ZINC_FINGER_C2H2_2"/>
    <property type="match status" value="7"/>
</dbReference>
<evidence type="ECO:0000256" key="1">
    <source>
        <dbReference type="ARBA" id="ARBA00022723"/>
    </source>
</evidence>
<feature type="compositionally biased region" description="Acidic residues" evidence="7">
    <location>
        <begin position="125"/>
        <end position="153"/>
    </location>
</feature>
<dbReference type="SUPFAM" id="SSF57716">
    <property type="entry name" value="Glucocorticoid receptor-like (DNA-binding domain)"/>
    <property type="match status" value="1"/>
</dbReference>
<sequence length="478" mass="54912">MDLCRACGGSATTSQNEDENITQLVDAYNKLTGIQLSEVVDTGPMLFCDDCIKELNHFDKFRRKCLETYQRLKDVKVEAWQEDGAMYCLVKMEDEDANDTGNLSDKEDPHKDLAKQNTKSKIEIKEDDSEESEEEEDEEGADDGDDDDDDADADFAVSNDDNKDNDDDDDDDDEDENVPLVDVLKKKPKKKRDTRVRVRNRGKANKKEPMKFLDCPKCPSKFFYQHRLEAHLRVHEGLKPFLCKLCGKSFITYRNFKTHHIQKHTDDKIRIPCGFPGCEQVFATKQGAKKHRLRTHDPNYQIPEQTPFICDTCGNSFTTNGGLKRHKYTHNPEELPYSCTYCPKKYHTRSKLVSHTKRHQGIFDFECPHCGQKKASRYEVNQHIKNVHEKQNKSEPIPCTVCQMVFSSKTCLKRHIDVVHMKIKRFTCPICGFLFSQKDHLNRHLKSHKRQGDIVNLPAADAPPVSNSVDGEGIELVP</sequence>
<dbReference type="InterPro" id="IPR036236">
    <property type="entry name" value="Znf_C2H2_sf"/>
</dbReference>
<feature type="domain" description="ZAD" evidence="9">
    <location>
        <begin position="2"/>
        <end position="75"/>
    </location>
</feature>
<feature type="region of interest" description="Disordered" evidence="7">
    <location>
        <begin position="459"/>
        <end position="478"/>
    </location>
</feature>
<feature type="binding site" evidence="6">
    <location>
        <position position="4"/>
    </location>
    <ligand>
        <name>Zn(2+)</name>
        <dbReference type="ChEBI" id="CHEBI:29105"/>
    </ligand>
</feature>
<dbReference type="PANTHER" id="PTHR24409:SF295">
    <property type="entry name" value="AZ2-RELATED"/>
    <property type="match status" value="1"/>
</dbReference>
<feature type="domain" description="C2H2-type" evidence="8">
    <location>
        <begin position="241"/>
        <end position="269"/>
    </location>
</feature>
<dbReference type="Gene3D" id="3.30.160.60">
    <property type="entry name" value="Classic Zinc Finger"/>
    <property type="match status" value="5"/>
</dbReference>
<dbReference type="SMART" id="SM00868">
    <property type="entry name" value="zf-AD"/>
    <property type="match status" value="1"/>
</dbReference>
<proteinExistence type="predicted"/>
<evidence type="ECO:0000259" key="9">
    <source>
        <dbReference type="PROSITE" id="PS51915"/>
    </source>
</evidence>
<dbReference type="PROSITE" id="PS51915">
    <property type="entry name" value="ZAD"/>
    <property type="match status" value="1"/>
</dbReference>
<evidence type="ECO:0000259" key="8">
    <source>
        <dbReference type="PROSITE" id="PS50157"/>
    </source>
</evidence>
<dbReference type="Pfam" id="PF00096">
    <property type="entry name" value="zf-C2H2"/>
    <property type="match status" value="3"/>
</dbReference>
<feature type="region of interest" description="Disordered" evidence="7">
    <location>
        <begin position="97"/>
        <end position="206"/>
    </location>
</feature>
<feature type="domain" description="C2H2-type" evidence="8">
    <location>
        <begin position="426"/>
        <end position="453"/>
    </location>
</feature>
<evidence type="ECO:0000313" key="11">
    <source>
        <dbReference type="Proteomes" id="UP000069940"/>
    </source>
</evidence>
<evidence type="ECO:0000256" key="6">
    <source>
        <dbReference type="PROSITE-ProRule" id="PRU01263"/>
    </source>
</evidence>
<evidence type="ECO:0008006" key="12">
    <source>
        <dbReference type="Google" id="ProtNLM"/>
    </source>
</evidence>
<feature type="domain" description="C2H2-type" evidence="8">
    <location>
        <begin position="365"/>
        <end position="393"/>
    </location>
</feature>
<keyword evidence="3 5" id="KW-0863">Zinc-finger</keyword>
<feature type="domain" description="C2H2-type" evidence="8">
    <location>
        <begin position="397"/>
        <end position="425"/>
    </location>
</feature>
<name>A0ABM1Z3V8_AEDAL</name>
<feature type="binding site" evidence="6">
    <location>
        <position position="7"/>
    </location>
    <ligand>
        <name>Zn(2+)</name>
        <dbReference type="ChEBI" id="CHEBI:29105"/>
    </ligand>
</feature>
<dbReference type="Proteomes" id="UP000069940">
    <property type="component" value="Unassembled WGS sequence"/>
</dbReference>
<feature type="compositionally biased region" description="Acidic residues" evidence="7">
    <location>
        <begin position="163"/>
        <end position="177"/>
    </location>
</feature>
<feature type="binding site" evidence="6">
    <location>
        <position position="51"/>
    </location>
    <ligand>
        <name>Zn(2+)</name>
        <dbReference type="ChEBI" id="CHEBI:29105"/>
    </ligand>
</feature>
<dbReference type="Pfam" id="PF07776">
    <property type="entry name" value="zf-AD"/>
    <property type="match status" value="1"/>
</dbReference>
<accession>A0ABM1Z3V8</accession>
<dbReference type="RefSeq" id="XP_029721384.2">
    <property type="nucleotide sequence ID" value="XM_029865524.2"/>
</dbReference>
<feature type="domain" description="C2H2-type" evidence="8">
    <location>
        <begin position="308"/>
        <end position="335"/>
    </location>
</feature>
<dbReference type="GeneID" id="109401310"/>
<feature type="compositionally biased region" description="Basic residues" evidence="7">
    <location>
        <begin position="186"/>
        <end position="204"/>
    </location>
</feature>
<dbReference type="Gene3D" id="3.40.1800.20">
    <property type="match status" value="1"/>
</dbReference>
<dbReference type="InterPro" id="IPR013087">
    <property type="entry name" value="Znf_C2H2_type"/>
</dbReference>
<keyword evidence="4 6" id="KW-0862">Zinc</keyword>
<evidence type="ECO:0000256" key="3">
    <source>
        <dbReference type="ARBA" id="ARBA00022771"/>
    </source>
</evidence>